<dbReference type="EMBL" id="JABXWT010000001">
    <property type="protein sequence ID" value="NVO54428.1"/>
    <property type="molecule type" value="Genomic_DNA"/>
</dbReference>
<evidence type="ECO:0000313" key="1">
    <source>
        <dbReference type="EMBL" id="NVO54428.1"/>
    </source>
</evidence>
<dbReference type="Proteomes" id="UP000630805">
    <property type="component" value="Unassembled WGS sequence"/>
</dbReference>
<gene>
    <name evidence="1" type="ORF">HW561_01315</name>
</gene>
<dbReference type="RefSeq" id="WP_176861422.1">
    <property type="nucleotide sequence ID" value="NZ_JABXWT010000001.1"/>
</dbReference>
<evidence type="ECO:0000313" key="2">
    <source>
        <dbReference type="Proteomes" id="UP000630805"/>
    </source>
</evidence>
<accession>A0ABX2PJY2</accession>
<reference evidence="1 2" key="1">
    <citation type="submission" date="2020-06" db="EMBL/GenBank/DDBJ databases">
        <authorList>
            <person name="Cao W.R."/>
        </authorList>
    </citation>
    <scope>NUCLEOTIDE SEQUENCE [LARGE SCALE GENOMIC DNA]</scope>
    <source>
        <strain evidence="1 2">B1Z28</strain>
    </source>
</reference>
<protein>
    <submittedName>
        <fullName evidence="1">Uncharacterized protein</fullName>
    </submittedName>
</protein>
<proteinExistence type="predicted"/>
<sequence length="123" mass="14126">MIVQDLPEWRQRVDAGEGKIAFSEMAAFSEFMKLDTYSGVHLMNFSKSKAFDDAVALGAGYAKSNLRNGQEIKDLFYHNGRINARRGDQCVEFVTMNMSWLPICMYFWVLQGAQTKTPHMRDF</sequence>
<comment type="caution">
    <text evidence="1">The sequence shown here is derived from an EMBL/GenBank/DDBJ whole genome shotgun (WGS) entry which is preliminary data.</text>
</comment>
<keyword evidence="2" id="KW-1185">Reference proteome</keyword>
<name>A0ABX2PJY2_9RHOB</name>
<organism evidence="1 2">
    <name type="scientific">Ruegeria haliotis</name>
    <dbReference type="NCBI Taxonomy" id="2747601"/>
    <lineage>
        <taxon>Bacteria</taxon>
        <taxon>Pseudomonadati</taxon>
        <taxon>Pseudomonadota</taxon>
        <taxon>Alphaproteobacteria</taxon>
        <taxon>Rhodobacterales</taxon>
        <taxon>Roseobacteraceae</taxon>
        <taxon>Ruegeria</taxon>
    </lineage>
</organism>